<reference evidence="5" key="1">
    <citation type="submission" date="2020-08" db="EMBL/GenBank/DDBJ databases">
        <title>Genome public.</title>
        <authorList>
            <person name="Liu C."/>
            <person name="Sun Q."/>
        </authorList>
    </citation>
    <scope>NUCLEOTIDE SEQUENCE</scope>
    <source>
        <strain evidence="5">NSJ-23</strain>
    </source>
</reference>
<dbReference type="InterPro" id="IPR050922">
    <property type="entry name" value="LytR/CpsA/Psr_CW_biosynth"/>
</dbReference>
<organism evidence="5 6">
    <name type="scientific">Flintibacter hominis</name>
    <dbReference type="NCBI Taxonomy" id="2763048"/>
    <lineage>
        <taxon>Bacteria</taxon>
        <taxon>Bacillati</taxon>
        <taxon>Bacillota</taxon>
        <taxon>Clostridia</taxon>
        <taxon>Eubacteriales</taxon>
        <taxon>Flintibacter</taxon>
    </lineage>
</organism>
<comment type="similarity">
    <text evidence="1">Belongs to the LytR/CpsA/Psr (LCP) family.</text>
</comment>
<sequence>MSEHTRRHGKRQVQTERASLGEYWVRYRAWVHGMSRGEKIRYRALQTAVFLSILIIVGYLILSAWIKLPDTSDLPGQTTGGQTQGDTSDLSYDGAELPQVAMSGRREGVYTFLVAGLDQVSNSTDTMLLVTYDTKNKTIDAISLLRDTMINTSATRGAQKRLNVVYTRNRGSSDLPEKERVEKGMTALKQEVSHLTGIYPDFYVLVEWEAVGELVDAIGGVYFEVPFDMDYDDPTPGQDLHIHQEAGYRLLNGQDAMEVIRFRKNNDGTHALGDSGRTAIQRDFLTAVIKECLQPDILLKLPTLAQIFTENVSTDLSVGNILAFAQLAIGMNVEENVTFVSLPWTGVSYDGASLVLANEKELLPLLNDGLNPYVGEIQSSDLQLMYKKSGGGYGVTNGTLLDSRMAKPVVAQKPQEEEKEPTEEEETPDVPPVEEPSGGAENPGEETGIGQEGDSSQGEGGNGSTGQPPDEEGETGTDTPPIVTIDPDDVLPDPESGSTSQETDEEPPPSQDIRPS</sequence>
<name>A0A8J6J0C1_9FIRM</name>
<dbReference type="Pfam" id="PF03816">
    <property type="entry name" value="LytR_cpsA_psr"/>
    <property type="match status" value="1"/>
</dbReference>
<feature type="region of interest" description="Disordered" evidence="2">
    <location>
        <begin position="404"/>
        <end position="516"/>
    </location>
</feature>
<dbReference type="InterPro" id="IPR004474">
    <property type="entry name" value="LytR_CpsA_psr"/>
</dbReference>
<keyword evidence="6" id="KW-1185">Reference proteome</keyword>
<dbReference type="PANTHER" id="PTHR33392">
    <property type="entry name" value="POLYISOPRENYL-TEICHOIC ACID--PEPTIDOGLYCAN TEICHOIC ACID TRANSFERASE TAGU"/>
    <property type="match status" value="1"/>
</dbReference>
<evidence type="ECO:0000256" key="2">
    <source>
        <dbReference type="SAM" id="MobiDB-lite"/>
    </source>
</evidence>
<protein>
    <submittedName>
        <fullName evidence="5">LCP family protein</fullName>
    </submittedName>
</protein>
<keyword evidence="3" id="KW-1133">Transmembrane helix</keyword>
<feature type="compositionally biased region" description="Low complexity" evidence="2">
    <location>
        <begin position="448"/>
        <end position="457"/>
    </location>
</feature>
<dbReference type="NCBIfam" id="TIGR00350">
    <property type="entry name" value="lytR_cpsA_psr"/>
    <property type="match status" value="1"/>
</dbReference>
<dbReference type="Proteomes" id="UP000628736">
    <property type="component" value="Unassembled WGS sequence"/>
</dbReference>
<gene>
    <name evidence="5" type="ORF">H8S11_07660</name>
</gene>
<dbReference type="RefSeq" id="WP_186852736.1">
    <property type="nucleotide sequence ID" value="NZ_JACOPO010000004.1"/>
</dbReference>
<evidence type="ECO:0000313" key="6">
    <source>
        <dbReference type="Proteomes" id="UP000628736"/>
    </source>
</evidence>
<dbReference type="PANTHER" id="PTHR33392:SF6">
    <property type="entry name" value="POLYISOPRENYL-TEICHOIC ACID--PEPTIDOGLYCAN TEICHOIC ACID TRANSFERASE TAGU"/>
    <property type="match status" value="1"/>
</dbReference>
<feature type="transmembrane region" description="Helical" evidence="3">
    <location>
        <begin position="44"/>
        <end position="66"/>
    </location>
</feature>
<dbReference type="EMBL" id="JACOPO010000004">
    <property type="protein sequence ID" value="MBC5722686.1"/>
    <property type="molecule type" value="Genomic_DNA"/>
</dbReference>
<feature type="domain" description="Cell envelope-related transcriptional attenuator" evidence="4">
    <location>
        <begin position="124"/>
        <end position="292"/>
    </location>
</feature>
<evidence type="ECO:0000256" key="3">
    <source>
        <dbReference type="SAM" id="Phobius"/>
    </source>
</evidence>
<dbReference type="AlphaFoldDB" id="A0A8J6J0C1"/>
<accession>A0A8J6J0C1</accession>
<evidence type="ECO:0000313" key="5">
    <source>
        <dbReference type="EMBL" id="MBC5722686.1"/>
    </source>
</evidence>
<keyword evidence="3" id="KW-0812">Transmembrane</keyword>
<comment type="caution">
    <text evidence="5">The sequence shown here is derived from an EMBL/GenBank/DDBJ whole genome shotgun (WGS) entry which is preliminary data.</text>
</comment>
<keyword evidence="3" id="KW-0472">Membrane</keyword>
<evidence type="ECO:0000259" key="4">
    <source>
        <dbReference type="Pfam" id="PF03816"/>
    </source>
</evidence>
<proteinExistence type="inferred from homology"/>
<evidence type="ECO:0000256" key="1">
    <source>
        <dbReference type="ARBA" id="ARBA00006068"/>
    </source>
</evidence>
<dbReference type="Gene3D" id="3.40.630.190">
    <property type="entry name" value="LCP protein"/>
    <property type="match status" value="1"/>
</dbReference>
<feature type="compositionally biased region" description="Acidic residues" evidence="2">
    <location>
        <begin position="417"/>
        <end position="428"/>
    </location>
</feature>